<keyword evidence="3" id="KW-1185">Reference proteome</keyword>
<evidence type="ECO:0000256" key="1">
    <source>
        <dbReference type="SAM" id="MobiDB-lite"/>
    </source>
</evidence>
<accession>A0A931AH12</accession>
<dbReference type="Proteomes" id="UP000605361">
    <property type="component" value="Unassembled WGS sequence"/>
</dbReference>
<sequence>MPGDGKRMRLVGLEEHFVTSTVLDAWAVNNFMSIAYSDMFPSLATAEQSSRITLRAGIMAAMVILIVTRGRLGYRPSAEPDRQDRATMAASHQ</sequence>
<dbReference type="RefSeq" id="WP_195900726.1">
    <property type="nucleotide sequence ID" value="NZ_JADOGI010000178.1"/>
</dbReference>
<name>A0A931AH12_9ACTN</name>
<dbReference type="AlphaFoldDB" id="A0A931AH12"/>
<evidence type="ECO:0000313" key="3">
    <source>
        <dbReference type="Proteomes" id="UP000605361"/>
    </source>
</evidence>
<dbReference type="EMBL" id="JADOGI010000178">
    <property type="protein sequence ID" value="MBF8191818.1"/>
    <property type="molecule type" value="Genomic_DNA"/>
</dbReference>
<organism evidence="2 3">
    <name type="scientific">Nonomuraea cypriaca</name>
    <dbReference type="NCBI Taxonomy" id="1187855"/>
    <lineage>
        <taxon>Bacteria</taxon>
        <taxon>Bacillati</taxon>
        <taxon>Actinomycetota</taxon>
        <taxon>Actinomycetes</taxon>
        <taxon>Streptosporangiales</taxon>
        <taxon>Streptosporangiaceae</taxon>
        <taxon>Nonomuraea</taxon>
    </lineage>
</organism>
<evidence type="ECO:0000313" key="2">
    <source>
        <dbReference type="EMBL" id="MBF8191818.1"/>
    </source>
</evidence>
<protein>
    <submittedName>
        <fullName evidence="2">Uncharacterized protein</fullName>
    </submittedName>
</protein>
<gene>
    <name evidence="2" type="ORF">ITP53_40280</name>
</gene>
<feature type="region of interest" description="Disordered" evidence="1">
    <location>
        <begin position="74"/>
        <end position="93"/>
    </location>
</feature>
<proteinExistence type="predicted"/>
<comment type="caution">
    <text evidence="2">The sequence shown here is derived from an EMBL/GenBank/DDBJ whole genome shotgun (WGS) entry which is preliminary data.</text>
</comment>
<reference evidence="2" key="1">
    <citation type="submission" date="2020-11" db="EMBL/GenBank/DDBJ databases">
        <title>Whole-genome analyses of Nonomuraea sp. K274.</title>
        <authorList>
            <person name="Veyisoglu A."/>
        </authorList>
    </citation>
    <scope>NUCLEOTIDE SEQUENCE</scope>
    <source>
        <strain evidence="2">K274</strain>
    </source>
</reference>